<name>G5J0V1_CROWT</name>
<comment type="caution">
    <text evidence="2">The sequence shown here is derived from an EMBL/GenBank/DDBJ whole genome shotgun (WGS) entry which is preliminary data.</text>
</comment>
<dbReference type="PATRIC" id="fig|423471.3.peg.1052"/>
<dbReference type="PANTHER" id="PTHR43884:SF12">
    <property type="entry name" value="ISOVALERYL-COA DEHYDROGENASE, MITOCHONDRIAL-RELATED"/>
    <property type="match status" value="1"/>
</dbReference>
<protein>
    <submittedName>
        <fullName evidence="2">Acyl-CoA dehydrogenase family protein</fullName>
    </submittedName>
</protein>
<dbReference type="InterPro" id="IPR037069">
    <property type="entry name" value="AcylCoA_DH/ox_N_sf"/>
</dbReference>
<gene>
    <name evidence="2" type="ORF">CWATWH0003_1140</name>
</gene>
<dbReference type="Gene3D" id="1.10.540.10">
    <property type="entry name" value="Acyl-CoA dehydrogenase/oxidase, N-terminal domain"/>
    <property type="match status" value="1"/>
</dbReference>
<dbReference type="Pfam" id="PF02771">
    <property type="entry name" value="Acyl-CoA_dh_N"/>
    <property type="match status" value="1"/>
</dbReference>
<dbReference type="Proteomes" id="UP000003477">
    <property type="component" value="Unassembled WGS sequence"/>
</dbReference>
<evidence type="ECO:0000313" key="2">
    <source>
        <dbReference type="EMBL" id="EHJ14191.1"/>
    </source>
</evidence>
<dbReference type="SUPFAM" id="SSF56645">
    <property type="entry name" value="Acyl-CoA dehydrogenase NM domain-like"/>
    <property type="match status" value="1"/>
</dbReference>
<sequence>MSLLKETQKDSSIKNIDNNILAITESYLKEFVAPVASEIDQSSEALNEALQGLIKRSLLSIKVPKAWGGLEADTETFYHFQQLISQYSGALAFLQVQHQGAVASIVYSKNEALKEQYLSKIVEGKLLCGLGFSQLRRKGKPMITATPMNGGYEINGTVPWITGFGFFDAFLLGASLPDGQTIRAMVPFQNSHQDAGGEFLVSEPMKLGAMQSTNTVTGTFKNWFLPSDNVVSMAKEGAIHENDKKIVLFPSFLVLGCAKAGLDIVKKVAQTKQLDFIHEGFNHLNEELNYCQEKIQTAITINSRSFEDDLKLRVWAINLAQRCANAAVIVSSGAANYYNHAAQRVYKEALVFTVFGQTTDIMKATLEQMVYN</sequence>
<evidence type="ECO:0000313" key="3">
    <source>
        <dbReference type="Proteomes" id="UP000003477"/>
    </source>
</evidence>
<dbReference type="Gene3D" id="2.40.110.10">
    <property type="entry name" value="Butyryl-CoA Dehydrogenase, subunit A, domain 2"/>
    <property type="match status" value="1"/>
</dbReference>
<dbReference type="PANTHER" id="PTHR43884">
    <property type="entry name" value="ACYL-COA DEHYDROGENASE"/>
    <property type="match status" value="1"/>
</dbReference>
<dbReference type="InterPro" id="IPR046373">
    <property type="entry name" value="Acyl-CoA_Oxase/DH_mid-dom_sf"/>
</dbReference>
<accession>G5J0V1</accession>
<dbReference type="RefSeq" id="WP_007309618.1">
    <property type="nucleotide sequence ID" value="NZ_AESD01000182.1"/>
</dbReference>
<evidence type="ECO:0000259" key="1">
    <source>
        <dbReference type="Pfam" id="PF02771"/>
    </source>
</evidence>
<dbReference type="GeneID" id="88764980"/>
<dbReference type="GO" id="GO:0050660">
    <property type="term" value="F:flavin adenine dinucleotide binding"/>
    <property type="evidence" value="ECO:0007669"/>
    <property type="project" value="InterPro"/>
</dbReference>
<dbReference type="EMBL" id="AESD01000182">
    <property type="protein sequence ID" value="EHJ14191.1"/>
    <property type="molecule type" value="Genomic_DNA"/>
</dbReference>
<dbReference type="GO" id="GO:0003995">
    <property type="term" value="F:acyl-CoA dehydrogenase activity"/>
    <property type="evidence" value="ECO:0007669"/>
    <property type="project" value="TreeGrafter"/>
</dbReference>
<dbReference type="InterPro" id="IPR009100">
    <property type="entry name" value="AcylCoA_DH/oxidase_NM_dom_sf"/>
</dbReference>
<feature type="domain" description="Acyl-CoA dehydrogenase/oxidase N-terminal" evidence="1">
    <location>
        <begin position="24"/>
        <end position="125"/>
    </location>
</feature>
<organism evidence="2 3">
    <name type="scientific">Crocosphaera watsonii WH 0003</name>
    <dbReference type="NCBI Taxonomy" id="423471"/>
    <lineage>
        <taxon>Bacteria</taxon>
        <taxon>Bacillati</taxon>
        <taxon>Cyanobacteriota</taxon>
        <taxon>Cyanophyceae</taxon>
        <taxon>Oscillatoriophycideae</taxon>
        <taxon>Chroococcales</taxon>
        <taxon>Aphanothecaceae</taxon>
        <taxon>Crocosphaera</taxon>
    </lineage>
</organism>
<dbReference type="InterPro" id="IPR013786">
    <property type="entry name" value="AcylCoA_DH/ox_N"/>
</dbReference>
<reference evidence="2 3" key="1">
    <citation type="journal article" date="2011" name="Front. Microbiol.">
        <title>Two Strains of Crocosphaera watsonii with Highly Conserved Genomes are Distinguished by Strain-Specific Features.</title>
        <authorList>
            <person name="Bench S.R."/>
            <person name="Ilikchyan I.N."/>
            <person name="Tripp H.J."/>
            <person name="Zehr J.P."/>
        </authorList>
    </citation>
    <scope>NUCLEOTIDE SEQUENCE [LARGE SCALE GENOMIC DNA]</scope>
    <source>
        <strain evidence="2 3">WH 0003</strain>
    </source>
</reference>
<proteinExistence type="predicted"/>
<dbReference type="AlphaFoldDB" id="G5J0V1"/>